<dbReference type="AlphaFoldDB" id="A0AAD5QDL4"/>
<evidence type="ECO:0000313" key="2">
    <source>
        <dbReference type="Proteomes" id="UP001196413"/>
    </source>
</evidence>
<protein>
    <submittedName>
        <fullName evidence="1">Uncharacterized protein</fullName>
    </submittedName>
</protein>
<reference evidence="1" key="1">
    <citation type="submission" date="2021-06" db="EMBL/GenBank/DDBJ databases">
        <title>Parelaphostrongylus tenuis whole genome reference sequence.</title>
        <authorList>
            <person name="Garwood T.J."/>
            <person name="Larsen P.A."/>
            <person name="Fountain-Jones N.M."/>
            <person name="Garbe J.R."/>
            <person name="Macchietto M.G."/>
            <person name="Kania S.A."/>
            <person name="Gerhold R.W."/>
            <person name="Richards J.E."/>
            <person name="Wolf T.M."/>
        </authorList>
    </citation>
    <scope>NUCLEOTIDE SEQUENCE</scope>
    <source>
        <strain evidence="1">MNPRO001-30</strain>
        <tissue evidence="1">Meninges</tissue>
    </source>
</reference>
<gene>
    <name evidence="1" type="ORF">KIN20_003274</name>
</gene>
<comment type="caution">
    <text evidence="1">The sequence shown here is derived from an EMBL/GenBank/DDBJ whole genome shotgun (WGS) entry which is preliminary data.</text>
</comment>
<proteinExistence type="predicted"/>
<dbReference type="EMBL" id="JAHQIW010000421">
    <property type="protein sequence ID" value="KAJ1348058.1"/>
    <property type="molecule type" value="Genomic_DNA"/>
</dbReference>
<keyword evidence="2" id="KW-1185">Reference proteome</keyword>
<evidence type="ECO:0000313" key="1">
    <source>
        <dbReference type="EMBL" id="KAJ1348058.1"/>
    </source>
</evidence>
<sequence length="52" mass="6184">MESEASIVYCKRTLSWTDIVSEEDHTHEMTKVRHPMEGTFDLKSRKLPYLQE</sequence>
<name>A0AAD5QDL4_PARTN</name>
<dbReference type="Proteomes" id="UP001196413">
    <property type="component" value="Unassembled WGS sequence"/>
</dbReference>
<accession>A0AAD5QDL4</accession>
<organism evidence="1 2">
    <name type="scientific">Parelaphostrongylus tenuis</name>
    <name type="common">Meningeal worm</name>
    <dbReference type="NCBI Taxonomy" id="148309"/>
    <lineage>
        <taxon>Eukaryota</taxon>
        <taxon>Metazoa</taxon>
        <taxon>Ecdysozoa</taxon>
        <taxon>Nematoda</taxon>
        <taxon>Chromadorea</taxon>
        <taxon>Rhabditida</taxon>
        <taxon>Rhabditina</taxon>
        <taxon>Rhabditomorpha</taxon>
        <taxon>Strongyloidea</taxon>
        <taxon>Metastrongylidae</taxon>
        <taxon>Parelaphostrongylus</taxon>
    </lineage>
</organism>